<reference evidence="2" key="1">
    <citation type="journal article" date="2023" name="Mol. Biol. Evol.">
        <title>Third-Generation Sequencing Reveals the Adaptive Role of the Epigenome in Three Deep-Sea Polychaetes.</title>
        <authorList>
            <person name="Perez M."/>
            <person name="Aroh O."/>
            <person name="Sun Y."/>
            <person name="Lan Y."/>
            <person name="Juniper S.K."/>
            <person name="Young C.R."/>
            <person name="Angers B."/>
            <person name="Qian P.Y."/>
        </authorList>
    </citation>
    <scope>NUCLEOTIDE SEQUENCE</scope>
    <source>
        <strain evidence="2">P08H-3</strain>
    </source>
</reference>
<comment type="caution">
    <text evidence="2">The sequence shown here is derived from an EMBL/GenBank/DDBJ whole genome shotgun (WGS) entry which is preliminary data.</text>
</comment>
<name>A0AAD9K202_9ANNE</name>
<gene>
    <name evidence="2" type="ORF">LSH36_79g06040</name>
</gene>
<accession>A0AAD9K202</accession>
<proteinExistence type="predicted"/>
<dbReference type="EMBL" id="JAODUP010000079">
    <property type="protein sequence ID" value="KAK2163458.1"/>
    <property type="molecule type" value="Genomic_DNA"/>
</dbReference>
<sequence length="480" mass="54473">METKKDSPGIVATKSINLSTDGESKTQRSSVKCSGSCDKKQPKYTITIDLRQIHAVGEHHMFTITEHVENTDTTGSETMKKLSVKDGRDFRGHNNGHQELKGTKDLPKRLTAGYHGNMMSRDKTGEQMLQKSTSCEHQCNKFTRQVKGHITQSKATVGVKGQGVLKVTHLNKQCQLGADVQGQKISDQDQDKTVLKAKGLTDGKWNVLRDLLSEANANLSEEAPDYNLWLPRKQQKCLRKLKDLLKPVNLETFEFIQLLMSGKQAEMNETRCKTDNDNIHKVSSDSHLISGIHLDQFMFNLFLEDYGYHVTNNSDRSFSMENIVKEMLNDDNFLYEVMSSLVSASDIVNAEKFFGTLAHMTTSQLPQARLLALLGDKKKQLLTDERNKKSETKLTDRTTESVGRAGLVYMSTETLKPRTQKFVQHYVKQLTYDAVQCNQKQTILHSVWPRVLSDMVHTAVLDMWDTNSYMKKCLEEVERC</sequence>
<dbReference type="Proteomes" id="UP001208570">
    <property type="component" value="Unassembled WGS sequence"/>
</dbReference>
<keyword evidence="3" id="KW-1185">Reference proteome</keyword>
<organism evidence="2 3">
    <name type="scientific">Paralvinella palmiformis</name>
    <dbReference type="NCBI Taxonomy" id="53620"/>
    <lineage>
        <taxon>Eukaryota</taxon>
        <taxon>Metazoa</taxon>
        <taxon>Spiralia</taxon>
        <taxon>Lophotrochozoa</taxon>
        <taxon>Annelida</taxon>
        <taxon>Polychaeta</taxon>
        <taxon>Sedentaria</taxon>
        <taxon>Canalipalpata</taxon>
        <taxon>Terebellida</taxon>
        <taxon>Terebelliformia</taxon>
        <taxon>Alvinellidae</taxon>
        <taxon>Paralvinella</taxon>
    </lineage>
</organism>
<evidence type="ECO:0000313" key="2">
    <source>
        <dbReference type="EMBL" id="KAK2163458.1"/>
    </source>
</evidence>
<feature type="region of interest" description="Disordered" evidence="1">
    <location>
        <begin position="1"/>
        <end position="29"/>
    </location>
</feature>
<evidence type="ECO:0000313" key="3">
    <source>
        <dbReference type="Proteomes" id="UP001208570"/>
    </source>
</evidence>
<dbReference type="AlphaFoldDB" id="A0AAD9K202"/>
<protein>
    <submittedName>
        <fullName evidence="2">Uncharacterized protein</fullName>
    </submittedName>
</protein>
<feature type="compositionally biased region" description="Polar residues" evidence="1">
    <location>
        <begin position="14"/>
        <end position="29"/>
    </location>
</feature>
<evidence type="ECO:0000256" key="1">
    <source>
        <dbReference type="SAM" id="MobiDB-lite"/>
    </source>
</evidence>